<keyword evidence="2" id="KW-0732">Signal</keyword>
<evidence type="ECO:0000256" key="2">
    <source>
        <dbReference type="SAM" id="SignalP"/>
    </source>
</evidence>
<dbReference type="NCBIfam" id="TIGR02595">
    <property type="entry name" value="PEP_CTERM"/>
    <property type="match status" value="1"/>
</dbReference>
<keyword evidence="1" id="KW-0472">Membrane</keyword>
<evidence type="ECO:0000313" key="4">
    <source>
        <dbReference type="Proteomes" id="UP001324993"/>
    </source>
</evidence>
<gene>
    <name evidence="3" type="ORF">SH580_06100</name>
</gene>
<accession>A0ABZ0RPE4</accession>
<feature type="signal peptide" evidence="2">
    <location>
        <begin position="1"/>
        <end position="24"/>
    </location>
</feature>
<proteinExistence type="predicted"/>
<keyword evidence="4" id="KW-1185">Reference proteome</keyword>
<feature type="transmembrane region" description="Helical" evidence="1">
    <location>
        <begin position="260"/>
        <end position="276"/>
    </location>
</feature>
<dbReference type="Proteomes" id="UP001324993">
    <property type="component" value="Chromosome"/>
</dbReference>
<reference evidence="3 4" key="1">
    <citation type="submission" date="2023-11" db="EMBL/GenBank/DDBJ databases">
        <title>Coraliomargarita sp. nov., isolated from marine algae.</title>
        <authorList>
            <person name="Lee J.K."/>
            <person name="Baek J.H."/>
            <person name="Kim J.M."/>
            <person name="Choi D.G."/>
            <person name="Jeon C.O."/>
        </authorList>
    </citation>
    <scope>NUCLEOTIDE SEQUENCE [LARGE SCALE GENOMIC DNA]</scope>
    <source>
        <strain evidence="3 4">J2-16</strain>
    </source>
</reference>
<evidence type="ECO:0000256" key="1">
    <source>
        <dbReference type="SAM" id="Phobius"/>
    </source>
</evidence>
<dbReference type="EMBL" id="CP138858">
    <property type="protein sequence ID" value="WPJ97278.1"/>
    <property type="molecule type" value="Genomic_DNA"/>
</dbReference>
<feature type="chain" id="PRO_5047510641" evidence="2">
    <location>
        <begin position="25"/>
        <end position="281"/>
    </location>
</feature>
<organism evidence="3 4">
    <name type="scientific">Coraliomargarita algicola</name>
    <dbReference type="NCBI Taxonomy" id="3092156"/>
    <lineage>
        <taxon>Bacteria</taxon>
        <taxon>Pseudomonadati</taxon>
        <taxon>Verrucomicrobiota</taxon>
        <taxon>Opitutia</taxon>
        <taxon>Puniceicoccales</taxon>
        <taxon>Coraliomargaritaceae</taxon>
        <taxon>Coraliomargarita</taxon>
    </lineage>
</organism>
<name>A0ABZ0RPE4_9BACT</name>
<keyword evidence="1" id="KW-0812">Transmembrane</keyword>
<dbReference type="RefSeq" id="WP_319834123.1">
    <property type="nucleotide sequence ID" value="NZ_CP138858.1"/>
</dbReference>
<protein>
    <submittedName>
        <fullName evidence="3">PEP-CTERM sorting domain-containing protein</fullName>
    </submittedName>
</protein>
<evidence type="ECO:0000313" key="3">
    <source>
        <dbReference type="EMBL" id="WPJ97278.1"/>
    </source>
</evidence>
<dbReference type="InterPro" id="IPR013424">
    <property type="entry name" value="Ice-binding_C"/>
</dbReference>
<sequence>MINKINIRYALAAATCLIGFTLNAAPVTMVGSNSFGESWLTGGDWSDGNAATSGNDYTVGSAFTVRTVQAPSTTFQGDSLTVEGILSHKAVSSTIGNLILSGGTVSNQGYGSANVTMTLNGGITLTSATTSTFEAGPQAGRNLVFASAISGEGNIDITSLVAGNSVTLSNASNSFTGTITVQSGGLLDFDYAHDTAASLSIVSGGLLNLDENLSFSGLNLLGDTIGAGTYSVADFTALDANYTALFNDGGGMISVIPEPSAFALVGGACVFGLVVMRRRRS</sequence>
<keyword evidence="1" id="KW-1133">Transmembrane helix</keyword>